<protein>
    <recommendedName>
        <fullName evidence="2">PGG domain-containing protein</fullName>
    </recommendedName>
</protein>
<dbReference type="GO" id="GO:0016020">
    <property type="term" value="C:membrane"/>
    <property type="evidence" value="ECO:0007669"/>
    <property type="project" value="TreeGrafter"/>
</dbReference>
<evidence type="ECO:0000313" key="4">
    <source>
        <dbReference type="Proteomes" id="UP001202328"/>
    </source>
</evidence>
<name>A0AAD4XFJ1_9MAGN</name>
<dbReference type="Gene3D" id="1.25.40.20">
    <property type="entry name" value="Ankyrin repeat-containing domain"/>
    <property type="match status" value="1"/>
</dbReference>
<dbReference type="SMART" id="SM00248">
    <property type="entry name" value="ANK"/>
    <property type="match status" value="3"/>
</dbReference>
<dbReference type="EMBL" id="JAJJMB010010543">
    <property type="protein sequence ID" value="KAI3907976.1"/>
    <property type="molecule type" value="Genomic_DNA"/>
</dbReference>
<feature type="domain" description="PGG" evidence="2">
    <location>
        <begin position="483"/>
        <end position="596"/>
    </location>
</feature>
<dbReference type="PANTHER" id="PTHR24177:SF292">
    <property type="entry name" value="ANKYRIN REPEAT FAMILY PROTEIN-RELATED"/>
    <property type="match status" value="1"/>
</dbReference>
<reference evidence="3" key="1">
    <citation type="submission" date="2022-04" db="EMBL/GenBank/DDBJ databases">
        <title>A functionally conserved STORR gene fusion in Papaver species that diverged 16.8 million years ago.</title>
        <authorList>
            <person name="Catania T."/>
        </authorList>
    </citation>
    <scope>NUCLEOTIDE SEQUENCE</scope>
    <source>
        <strain evidence="3">S-188037</strain>
    </source>
</reference>
<feature type="transmembrane region" description="Helical" evidence="1">
    <location>
        <begin position="603"/>
        <end position="628"/>
    </location>
</feature>
<feature type="transmembrane region" description="Helical" evidence="1">
    <location>
        <begin position="529"/>
        <end position="554"/>
    </location>
</feature>
<dbReference type="SUPFAM" id="SSF48403">
    <property type="entry name" value="Ankyrin repeat"/>
    <property type="match status" value="1"/>
</dbReference>
<dbReference type="InterPro" id="IPR026961">
    <property type="entry name" value="PGG_dom"/>
</dbReference>
<keyword evidence="1" id="KW-0812">Transmembrane</keyword>
<evidence type="ECO:0000313" key="3">
    <source>
        <dbReference type="EMBL" id="KAI3907976.1"/>
    </source>
</evidence>
<dbReference type="InterPro" id="IPR002110">
    <property type="entry name" value="Ankyrin_rpt"/>
</dbReference>
<dbReference type="PANTHER" id="PTHR24177">
    <property type="entry name" value="CASKIN"/>
    <property type="match status" value="1"/>
</dbReference>
<organism evidence="3 4">
    <name type="scientific">Papaver atlanticum</name>
    <dbReference type="NCBI Taxonomy" id="357466"/>
    <lineage>
        <taxon>Eukaryota</taxon>
        <taxon>Viridiplantae</taxon>
        <taxon>Streptophyta</taxon>
        <taxon>Embryophyta</taxon>
        <taxon>Tracheophyta</taxon>
        <taxon>Spermatophyta</taxon>
        <taxon>Magnoliopsida</taxon>
        <taxon>Ranunculales</taxon>
        <taxon>Papaveraceae</taxon>
        <taxon>Papaveroideae</taxon>
        <taxon>Papaver</taxon>
    </lineage>
</organism>
<keyword evidence="1" id="KW-1133">Transmembrane helix</keyword>
<proteinExistence type="predicted"/>
<feature type="transmembrane region" description="Helical" evidence="1">
    <location>
        <begin position="489"/>
        <end position="509"/>
    </location>
</feature>
<dbReference type="AlphaFoldDB" id="A0AAD4XFJ1"/>
<comment type="caution">
    <text evidence="3">The sequence shown here is derived from an EMBL/GenBank/DDBJ whole genome shotgun (WGS) entry which is preliminary data.</text>
</comment>
<dbReference type="Proteomes" id="UP001202328">
    <property type="component" value="Unassembled WGS sequence"/>
</dbReference>
<dbReference type="Pfam" id="PF13962">
    <property type="entry name" value="PGG"/>
    <property type="match status" value="1"/>
</dbReference>
<keyword evidence="1" id="KW-0472">Membrane</keyword>
<dbReference type="InterPro" id="IPR036770">
    <property type="entry name" value="Ankyrin_rpt-contain_sf"/>
</dbReference>
<keyword evidence="4" id="KW-1185">Reference proteome</keyword>
<sequence length="642" mass="72723">MQMSYSEGSSEGDSDKRKDFYTFPTDLSTYLPLYKAAKKGDWQKVRNFIDYVGTDTAVTARITVSNDTALHIAATEGNSKLVEELVILMTREQLEIQNFNNETALQLAAASGNIKSVKAMVEKNPNLINMPDKYGCIPLLNATNYAPLNDQKKEMTKYLYRVMIKNPGEPNLFFGDLGRQIICSIIGAGFFDIAYDMVHRYPNLAIERDYRGKSPCALEMMATSDAFLRRSQLTFWDRFIYSLYFDSTPGTVFTGDMENLQEETSSVHSSTRACQWMGDVIWKVAKKKQHLISLFLFPVPGSKVLKKKVMHEEAVELTKYIIGKMAALMSPLQIIEYFQATSILQTAINFGAVELVTECLQTFPGFDWVEDDSERGIFYFAIKVRQEKIFNLLYRIPGFKKKLAASVDKWDNTILHMAAWLKIPSPFEMPISCIALRVQRELQWFKEVENLLPPAHRIRKNDRGFTAQELFKAEHKDLFAQGEKWIKDIAQSCAFVSALVATVVFAATFTAPGGYNSSGTPVFLHENSFILFAVANAMGLFSSISSLLMFLALLTSEYEHDDFLKVIPKKLMLGLGTLFISVIAMMVAFCATLYMVLGPRYTWLPIPLSLVAAIPVTLFLWSYVPLFIQMIHCAYGRSIFHR</sequence>
<gene>
    <name evidence="3" type="ORF">MKW98_003621</name>
</gene>
<accession>A0AAD4XFJ1</accession>
<evidence type="ECO:0000256" key="1">
    <source>
        <dbReference type="SAM" id="Phobius"/>
    </source>
</evidence>
<feature type="transmembrane region" description="Helical" evidence="1">
    <location>
        <begin position="575"/>
        <end position="597"/>
    </location>
</feature>
<evidence type="ECO:0000259" key="2">
    <source>
        <dbReference type="Pfam" id="PF13962"/>
    </source>
</evidence>